<dbReference type="EMBL" id="VSRR010019785">
    <property type="protein sequence ID" value="MPC62530.1"/>
    <property type="molecule type" value="Genomic_DNA"/>
</dbReference>
<name>A0A5B7GRA3_PORTR</name>
<proteinExistence type="predicted"/>
<protein>
    <submittedName>
        <fullName evidence="2">Uncharacterized protein</fullName>
    </submittedName>
</protein>
<gene>
    <name evidence="2" type="ORF">E2C01_056615</name>
</gene>
<reference evidence="2 3" key="1">
    <citation type="submission" date="2019-05" db="EMBL/GenBank/DDBJ databases">
        <title>Another draft genome of Portunus trituberculatus and its Hox gene families provides insights of decapod evolution.</title>
        <authorList>
            <person name="Jeong J.-H."/>
            <person name="Song I."/>
            <person name="Kim S."/>
            <person name="Choi T."/>
            <person name="Kim D."/>
            <person name="Ryu S."/>
            <person name="Kim W."/>
        </authorList>
    </citation>
    <scope>NUCLEOTIDE SEQUENCE [LARGE SCALE GENOMIC DNA]</scope>
    <source>
        <tissue evidence="2">Muscle</tissue>
    </source>
</reference>
<feature type="compositionally biased region" description="Basic and acidic residues" evidence="1">
    <location>
        <begin position="19"/>
        <end position="60"/>
    </location>
</feature>
<feature type="region of interest" description="Disordered" evidence="1">
    <location>
        <begin position="19"/>
        <end position="69"/>
    </location>
</feature>
<accession>A0A5B7GRA3</accession>
<evidence type="ECO:0000313" key="3">
    <source>
        <dbReference type="Proteomes" id="UP000324222"/>
    </source>
</evidence>
<dbReference type="AlphaFoldDB" id="A0A5B7GRA3"/>
<comment type="caution">
    <text evidence="2">The sequence shown here is derived from an EMBL/GenBank/DDBJ whole genome shotgun (WGS) entry which is preliminary data.</text>
</comment>
<dbReference type="Proteomes" id="UP000324222">
    <property type="component" value="Unassembled WGS sequence"/>
</dbReference>
<organism evidence="2 3">
    <name type="scientific">Portunus trituberculatus</name>
    <name type="common">Swimming crab</name>
    <name type="synonym">Neptunus trituberculatus</name>
    <dbReference type="NCBI Taxonomy" id="210409"/>
    <lineage>
        <taxon>Eukaryota</taxon>
        <taxon>Metazoa</taxon>
        <taxon>Ecdysozoa</taxon>
        <taxon>Arthropoda</taxon>
        <taxon>Crustacea</taxon>
        <taxon>Multicrustacea</taxon>
        <taxon>Malacostraca</taxon>
        <taxon>Eumalacostraca</taxon>
        <taxon>Eucarida</taxon>
        <taxon>Decapoda</taxon>
        <taxon>Pleocyemata</taxon>
        <taxon>Brachyura</taxon>
        <taxon>Eubrachyura</taxon>
        <taxon>Portunoidea</taxon>
        <taxon>Portunidae</taxon>
        <taxon>Portuninae</taxon>
        <taxon>Portunus</taxon>
    </lineage>
</organism>
<evidence type="ECO:0000313" key="2">
    <source>
        <dbReference type="EMBL" id="MPC62530.1"/>
    </source>
</evidence>
<evidence type="ECO:0000256" key="1">
    <source>
        <dbReference type="SAM" id="MobiDB-lite"/>
    </source>
</evidence>
<sequence length="69" mass="7659">MGRSGGDAMIIGEGRHCVYGETNGRAEAEKETQGETGKKEKSVVEKANLEDGKNRLTRTEMEEEEEERS</sequence>
<keyword evidence="3" id="KW-1185">Reference proteome</keyword>